<evidence type="ECO:0000256" key="7">
    <source>
        <dbReference type="ARBA" id="ARBA00022827"/>
    </source>
</evidence>
<keyword evidence="12 14" id="KW-0830">Ubiquinone</keyword>
<dbReference type="GO" id="GO:0005743">
    <property type="term" value="C:mitochondrial inner membrane"/>
    <property type="evidence" value="ECO:0007669"/>
    <property type="project" value="TreeGrafter"/>
</dbReference>
<dbReference type="SUPFAM" id="SSF54373">
    <property type="entry name" value="FAD-linked reductases, C-terminal domain"/>
    <property type="match status" value="1"/>
</dbReference>
<evidence type="ECO:0000256" key="2">
    <source>
        <dbReference type="ARBA" id="ARBA00002819"/>
    </source>
</evidence>
<dbReference type="GO" id="GO:0046872">
    <property type="term" value="F:metal ion binding"/>
    <property type="evidence" value="ECO:0007669"/>
    <property type="project" value="UniProtKB-KW"/>
</dbReference>
<dbReference type="Pfam" id="PF05187">
    <property type="entry name" value="Fer4_ETF_QO"/>
    <property type="match status" value="1"/>
</dbReference>
<dbReference type="SUPFAM" id="SSF54862">
    <property type="entry name" value="4Fe-4S ferredoxins"/>
    <property type="match status" value="1"/>
</dbReference>
<keyword evidence="6 14" id="KW-0479">Metal-binding</keyword>
<evidence type="ECO:0000256" key="13">
    <source>
        <dbReference type="ARBA" id="ARBA00052682"/>
    </source>
</evidence>
<dbReference type="PANTHER" id="PTHR10617:SF107">
    <property type="entry name" value="ELECTRON TRANSFER FLAVOPROTEIN-UBIQUINONE OXIDOREDUCTASE, MITOCHONDRIAL"/>
    <property type="match status" value="1"/>
</dbReference>
<dbReference type="Gene3D" id="3.30.9.90">
    <property type="match status" value="2"/>
</dbReference>
<reference evidence="18" key="1">
    <citation type="submission" date="2022-11" db="UniProtKB">
        <authorList>
            <consortium name="WormBaseParasite"/>
        </authorList>
    </citation>
    <scope>IDENTIFICATION</scope>
</reference>
<proteinExistence type="predicted"/>
<evidence type="ECO:0000259" key="16">
    <source>
        <dbReference type="Pfam" id="PF21162"/>
    </source>
</evidence>
<keyword evidence="17" id="KW-1185">Reference proteome</keyword>
<evidence type="ECO:0000256" key="11">
    <source>
        <dbReference type="ARBA" id="ARBA00023014"/>
    </source>
</evidence>
<comment type="catalytic activity">
    <reaction evidence="13 14">
        <text>a ubiquinone + reduced [electron-transfer flavoprotein] = a ubiquinol + oxidized [electron-transfer flavoprotein] + H(+)</text>
        <dbReference type="Rhea" id="RHEA:24052"/>
        <dbReference type="Rhea" id="RHEA-COMP:9565"/>
        <dbReference type="Rhea" id="RHEA-COMP:9566"/>
        <dbReference type="Rhea" id="RHEA-COMP:10685"/>
        <dbReference type="Rhea" id="RHEA-COMP:10686"/>
        <dbReference type="ChEBI" id="CHEBI:15378"/>
        <dbReference type="ChEBI" id="CHEBI:16389"/>
        <dbReference type="ChEBI" id="CHEBI:17976"/>
        <dbReference type="ChEBI" id="CHEBI:57692"/>
        <dbReference type="ChEBI" id="CHEBI:58307"/>
        <dbReference type="EC" id="1.5.5.1"/>
    </reaction>
</comment>
<dbReference type="InterPro" id="IPR036188">
    <property type="entry name" value="FAD/NAD-bd_sf"/>
</dbReference>
<dbReference type="InterPro" id="IPR040156">
    <property type="entry name" value="ETF-QO"/>
</dbReference>
<evidence type="ECO:0000256" key="10">
    <source>
        <dbReference type="ARBA" id="ARBA00023004"/>
    </source>
</evidence>
<evidence type="ECO:0000256" key="5">
    <source>
        <dbReference type="ARBA" id="ARBA00022630"/>
    </source>
</evidence>
<keyword evidence="7 14" id="KW-0274">FAD</keyword>
<evidence type="ECO:0000256" key="8">
    <source>
        <dbReference type="ARBA" id="ARBA00022982"/>
    </source>
</evidence>
<comment type="cofactor">
    <cofactor evidence="14">
        <name>[4Fe-4S] cluster</name>
        <dbReference type="ChEBI" id="CHEBI:49883"/>
    </cofactor>
    <text evidence="14">Binds 1 [4Fe-4S] cluster.</text>
</comment>
<dbReference type="GO" id="GO:0004174">
    <property type="term" value="F:electron-transferring-flavoprotein dehydrogenase activity"/>
    <property type="evidence" value="ECO:0007669"/>
    <property type="project" value="UniProtKB-UniRule"/>
</dbReference>
<dbReference type="Pfam" id="PF21162">
    <property type="entry name" value="ETFQO_UQ-bd"/>
    <property type="match status" value="1"/>
</dbReference>
<comment type="cofactor">
    <cofactor evidence="1 14">
        <name>FAD</name>
        <dbReference type="ChEBI" id="CHEBI:57692"/>
    </cofactor>
</comment>
<evidence type="ECO:0000256" key="6">
    <source>
        <dbReference type="ARBA" id="ARBA00022723"/>
    </source>
</evidence>
<evidence type="ECO:0000256" key="4">
    <source>
        <dbReference type="ARBA" id="ARBA00022485"/>
    </source>
</evidence>
<dbReference type="WBParaSite" id="jg24541">
    <property type="protein sequence ID" value="jg24541"/>
    <property type="gene ID" value="jg24541"/>
</dbReference>
<evidence type="ECO:0000256" key="9">
    <source>
        <dbReference type="ARBA" id="ARBA00023002"/>
    </source>
</evidence>
<keyword evidence="11 14" id="KW-0411">Iron-sulfur</keyword>
<organism evidence="17 18">
    <name type="scientific">Ditylenchus dipsaci</name>
    <dbReference type="NCBI Taxonomy" id="166011"/>
    <lineage>
        <taxon>Eukaryota</taxon>
        <taxon>Metazoa</taxon>
        <taxon>Ecdysozoa</taxon>
        <taxon>Nematoda</taxon>
        <taxon>Chromadorea</taxon>
        <taxon>Rhabditida</taxon>
        <taxon>Tylenchina</taxon>
        <taxon>Tylenchomorpha</taxon>
        <taxon>Sphaerularioidea</taxon>
        <taxon>Anguinidae</taxon>
        <taxon>Anguininae</taxon>
        <taxon>Ditylenchus</taxon>
    </lineage>
</organism>
<evidence type="ECO:0000313" key="17">
    <source>
        <dbReference type="Proteomes" id="UP000887574"/>
    </source>
</evidence>
<dbReference type="FunFam" id="3.30.70.20:FF:000012">
    <property type="entry name" value="Electron transfer flavoprotein-ubiquinone oxidoreductase, mitochondrial"/>
    <property type="match status" value="1"/>
</dbReference>
<keyword evidence="3 14" id="KW-0813">Transport</keyword>
<feature type="domain" description="ETF-QO/FixC ubiquinone-binding" evidence="16">
    <location>
        <begin position="22"/>
        <end position="80"/>
    </location>
</feature>
<keyword evidence="9 14" id="KW-0560">Oxidoreductase</keyword>
<dbReference type="Gene3D" id="3.30.70.20">
    <property type="match status" value="1"/>
</dbReference>
<dbReference type="InterPro" id="IPR007859">
    <property type="entry name" value="ETF-QO/FixX_C"/>
</dbReference>
<dbReference type="Proteomes" id="UP000887574">
    <property type="component" value="Unplaced"/>
</dbReference>
<evidence type="ECO:0000256" key="3">
    <source>
        <dbReference type="ARBA" id="ARBA00022448"/>
    </source>
</evidence>
<keyword evidence="4" id="KW-0004">4Fe-4S</keyword>
<keyword evidence="10 14" id="KW-0408">Iron</keyword>
<evidence type="ECO:0000256" key="14">
    <source>
        <dbReference type="RuleBase" id="RU366068"/>
    </source>
</evidence>
<comment type="function">
    <text evidence="2 14">Accepts electrons from ETF and reduces ubiquinone.</text>
</comment>
<dbReference type="AlphaFoldDB" id="A0A915E093"/>
<name>A0A915E093_9BILA</name>
<sequence length="329" mass="36362">MTYGIGLKELWEIDPSKHKPGYVEHTDNGQSLVSTGFVVALDYKNPYLNPYQEFQRYKTHPSIRKHLEGGKRIGYGARALNEGGYQSIPKLSFPGGCLVGCSAGLMNVAKLKGTGNAMMSGILAAEAIFPETVGEDSKEVITPTSYEEALKGSQVMKELKAVRNIRPSFNTRAGYIGGMSYAGLFYVICRGIEPWTLHHGKMDNEKTEPKEKHQPIEYPKPDGKLTFDLLTSVAMTGTNHEENQPSHLTLKDDSIPENVNLKVFDGPEGRFCPAGVYEYVPRDENSNELRLQINAQNCIHCKTCDIKDPMQNINWVAPEGGGGPKYSGM</sequence>
<dbReference type="PANTHER" id="PTHR10617">
    <property type="entry name" value="ELECTRON TRANSFER FLAVOPROTEIN-UBIQUINONE OXIDOREDUCTASE"/>
    <property type="match status" value="1"/>
</dbReference>
<evidence type="ECO:0000256" key="12">
    <source>
        <dbReference type="ARBA" id="ARBA00023075"/>
    </source>
</evidence>
<accession>A0A915E093</accession>
<dbReference type="GO" id="GO:0051539">
    <property type="term" value="F:4 iron, 4 sulfur cluster binding"/>
    <property type="evidence" value="ECO:0007669"/>
    <property type="project" value="UniProtKB-UniRule"/>
</dbReference>
<evidence type="ECO:0000313" key="18">
    <source>
        <dbReference type="WBParaSite" id="jg24541"/>
    </source>
</evidence>
<dbReference type="SUPFAM" id="SSF51905">
    <property type="entry name" value="FAD/NAD(P)-binding domain"/>
    <property type="match status" value="1"/>
</dbReference>
<keyword evidence="8 14" id="KW-0249">Electron transport</keyword>
<evidence type="ECO:0000259" key="15">
    <source>
        <dbReference type="Pfam" id="PF05187"/>
    </source>
</evidence>
<dbReference type="EC" id="1.5.5.1" evidence="14"/>
<dbReference type="InterPro" id="IPR049398">
    <property type="entry name" value="ETF-QO/FixC_UQ-bd"/>
</dbReference>
<keyword evidence="5 14" id="KW-0285">Flavoprotein</keyword>
<evidence type="ECO:0000256" key="1">
    <source>
        <dbReference type="ARBA" id="ARBA00001974"/>
    </source>
</evidence>
<protein>
    <recommendedName>
        <fullName evidence="14">Electron transfer flavoprotein-ubiquinone oxidoreductase</fullName>
        <shortName evidence="14">ETF-QO</shortName>
        <ecNumber evidence="14">1.5.5.1</ecNumber>
    </recommendedName>
</protein>
<feature type="domain" description="ETF-QO/FixX C-terminal" evidence="15">
    <location>
        <begin position="223"/>
        <end position="327"/>
    </location>
</feature>